<keyword evidence="4 6" id="KW-0472">Membrane</keyword>
<protein>
    <submittedName>
        <fullName evidence="9">Cationic amino acid transporter 3-like</fullName>
    </submittedName>
</protein>
<dbReference type="RefSeq" id="XP_028032692.1">
    <property type="nucleotide sequence ID" value="XM_028176891.1"/>
</dbReference>
<evidence type="ECO:0000313" key="8">
    <source>
        <dbReference type="Proteomes" id="UP000504629"/>
    </source>
</evidence>
<feature type="transmembrane region" description="Helical" evidence="6">
    <location>
        <begin position="486"/>
        <end position="503"/>
    </location>
</feature>
<feature type="transmembrane region" description="Helical" evidence="6">
    <location>
        <begin position="320"/>
        <end position="340"/>
    </location>
</feature>
<dbReference type="Proteomes" id="UP000504629">
    <property type="component" value="Unplaced"/>
</dbReference>
<feature type="transmembrane region" description="Helical" evidence="6">
    <location>
        <begin position="398"/>
        <end position="418"/>
    </location>
</feature>
<evidence type="ECO:0000256" key="5">
    <source>
        <dbReference type="SAM" id="MobiDB-lite"/>
    </source>
</evidence>
<evidence type="ECO:0000256" key="4">
    <source>
        <dbReference type="ARBA" id="ARBA00023136"/>
    </source>
</evidence>
<dbReference type="OrthoDB" id="3900342at2759"/>
<dbReference type="GeneID" id="114244933"/>
<name>A0A6J2JUW7_BOMMA</name>
<feature type="region of interest" description="Disordered" evidence="5">
    <location>
        <begin position="568"/>
        <end position="588"/>
    </location>
</feature>
<feature type="transmembrane region" description="Helical" evidence="6">
    <location>
        <begin position="187"/>
        <end position="206"/>
    </location>
</feature>
<feature type="transmembrane region" description="Helical" evidence="6">
    <location>
        <begin position="460"/>
        <end position="480"/>
    </location>
</feature>
<dbReference type="GO" id="GO:0061459">
    <property type="term" value="F:L-arginine transmembrane transporter activity"/>
    <property type="evidence" value="ECO:0007669"/>
    <property type="project" value="TreeGrafter"/>
</dbReference>
<feature type="transmembrane region" description="Helical" evidence="6">
    <location>
        <begin position="94"/>
        <end position="115"/>
    </location>
</feature>
<gene>
    <name evidence="9" type="primary">LOC114244933</name>
</gene>
<dbReference type="KEGG" id="bman:114244933"/>
<dbReference type="AlphaFoldDB" id="A0A6J2JUW7"/>
<keyword evidence="2 6" id="KW-0812">Transmembrane</keyword>
<dbReference type="InterPro" id="IPR029485">
    <property type="entry name" value="CAT_C"/>
</dbReference>
<evidence type="ECO:0000313" key="9">
    <source>
        <dbReference type="RefSeq" id="XP_028032692.1"/>
    </source>
</evidence>
<dbReference type="PANTHER" id="PTHR43243:SF95">
    <property type="entry name" value="LD37241P"/>
    <property type="match status" value="1"/>
</dbReference>
<accession>A0A6J2JUW7</accession>
<feature type="transmembrane region" description="Helical" evidence="6">
    <location>
        <begin position="34"/>
        <end position="55"/>
    </location>
</feature>
<feature type="transmembrane region" description="Helical" evidence="6">
    <location>
        <begin position="233"/>
        <end position="255"/>
    </location>
</feature>
<dbReference type="FunFam" id="1.20.1740.10:FF:000010">
    <property type="entry name" value="probable cationic amino acid transporter"/>
    <property type="match status" value="1"/>
</dbReference>
<keyword evidence="3 6" id="KW-1133">Transmembrane helix</keyword>
<dbReference type="GO" id="GO:0015189">
    <property type="term" value="F:L-lysine transmembrane transporter activity"/>
    <property type="evidence" value="ECO:0007669"/>
    <property type="project" value="TreeGrafter"/>
</dbReference>
<dbReference type="PANTHER" id="PTHR43243">
    <property type="entry name" value="INNER MEMBRANE TRANSPORTER YGJI-RELATED"/>
    <property type="match status" value="1"/>
</dbReference>
<evidence type="ECO:0000256" key="6">
    <source>
        <dbReference type="SAM" id="Phobius"/>
    </source>
</evidence>
<organism evidence="8 9">
    <name type="scientific">Bombyx mandarina</name>
    <name type="common">Wild silk moth</name>
    <name type="synonym">Wild silkworm</name>
    <dbReference type="NCBI Taxonomy" id="7092"/>
    <lineage>
        <taxon>Eukaryota</taxon>
        <taxon>Metazoa</taxon>
        <taxon>Ecdysozoa</taxon>
        <taxon>Arthropoda</taxon>
        <taxon>Hexapoda</taxon>
        <taxon>Insecta</taxon>
        <taxon>Pterygota</taxon>
        <taxon>Neoptera</taxon>
        <taxon>Endopterygota</taxon>
        <taxon>Lepidoptera</taxon>
        <taxon>Glossata</taxon>
        <taxon>Ditrysia</taxon>
        <taxon>Bombycoidea</taxon>
        <taxon>Bombycidae</taxon>
        <taxon>Bombycinae</taxon>
        <taxon>Bombyx</taxon>
    </lineage>
</organism>
<feature type="transmembrane region" description="Helical" evidence="6">
    <location>
        <begin position="515"/>
        <end position="536"/>
    </location>
</feature>
<dbReference type="Pfam" id="PF13520">
    <property type="entry name" value="AA_permease_2"/>
    <property type="match status" value="1"/>
</dbReference>
<feature type="transmembrane region" description="Helical" evidence="6">
    <location>
        <begin position="372"/>
        <end position="391"/>
    </location>
</feature>
<proteinExistence type="predicted"/>
<dbReference type="Gene3D" id="1.20.1740.10">
    <property type="entry name" value="Amino acid/polyamine transporter I"/>
    <property type="match status" value="1"/>
</dbReference>
<evidence type="ECO:0000259" key="7">
    <source>
        <dbReference type="Pfam" id="PF13906"/>
    </source>
</evidence>
<dbReference type="GO" id="GO:0005886">
    <property type="term" value="C:plasma membrane"/>
    <property type="evidence" value="ECO:0007669"/>
    <property type="project" value="TreeGrafter"/>
</dbReference>
<evidence type="ECO:0000256" key="1">
    <source>
        <dbReference type="ARBA" id="ARBA00004141"/>
    </source>
</evidence>
<evidence type="ECO:0000256" key="2">
    <source>
        <dbReference type="ARBA" id="ARBA00022692"/>
    </source>
</evidence>
<dbReference type="InterPro" id="IPR002293">
    <property type="entry name" value="AA/rel_permease1"/>
</dbReference>
<sequence>MGCGKIFATLRRCKKIDYDDDTTQLSRCLGLFDLTSLGVGSTLGLGVYVLAGAVAKTVAGPAVAISFLVAAISSVFAGLCYAEFASRVPKAGSGYNYSYVSVGEFIAFTIGWNLILEYAIGTASVAKGMAVYIDTLFNNTMAKTLTAATPINVSFLADYPDFFAFGLVLLVTILLGIGVSESAKMNNVFTALNVLTVTVVVVAGAVKSNPANWNIKLADIPPEYVSQAGEGGFMPWGVAGVMAGAAKCFFGFVGFDCVATTGEEAKNPKRDIPLSIVLSLIIIFLSYFSIATVLTMMLPYYMQDAEAPFPYVFEQVNLPVIKWVVTVGAIFALCTSLLGTMFPLPRVLYAMACDGVLFRPLAAIHPKTKTPLLATAISGFLSAIMAAMFNLKQLIDMVSIGTLLAYTIVATSVLILRYEEEDVSVGTEKISARGRGVLAVLGQGCNLLGLKNPTQLSSTIAKITIAVLFVVALATCVVLSVDGGAVAGAILGAILVVLLVVLYRQPTNDVSHLSFKVPLVPLVPYLSVCMNVYLMVQLDYQTWVRFFIWLIIGYLIYFLYGIRNSSLNSSQPAGKVDDKDKSQVVTKF</sequence>
<dbReference type="PIRSF" id="PIRSF006060">
    <property type="entry name" value="AA_transporter"/>
    <property type="match status" value="1"/>
</dbReference>
<dbReference type="GO" id="GO:0097638">
    <property type="term" value="P:L-arginine import across plasma membrane"/>
    <property type="evidence" value="ECO:0007669"/>
    <property type="project" value="TreeGrafter"/>
</dbReference>
<reference evidence="9" key="1">
    <citation type="submission" date="2025-08" db="UniProtKB">
        <authorList>
            <consortium name="RefSeq"/>
        </authorList>
    </citation>
    <scope>IDENTIFICATION</scope>
    <source>
        <tissue evidence="9">Silk gland</tissue>
    </source>
</reference>
<dbReference type="GO" id="GO:0000064">
    <property type="term" value="F:L-ornithine transmembrane transporter activity"/>
    <property type="evidence" value="ECO:0007669"/>
    <property type="project" value="TreeGrafter"/>
</dbReference>
<feature type="transmembrane region" description="Helical" evidence="6">
    <location>
        <begin position="542"/>
        <end position="560"/>
    </location>
</feature>
<dbReference type="Pfam" id="PF13906">
    <property type="entry name" value="AA_permease_C"/>
    <property type="match status" value="1"/>
</dbReference>
<comment type="subcellular location">
    <subcellularLocation>
        <location evidence="1">Membrane</location>
        <topology evidence="1">Multi-pass membrane protein</topology>
    </subcellularLocation>
</comment>
<feature type="domain" description="Cationic amino acid transporter C-terminal" evidence="7">
    <location>
        <begin position="515"/>
        <end position="565"/>
    </location>
</feature>
<evidence type="ECO:0000256" key="3">
    <source>
        <dbReference type="ARBA" id="ARBA00022989"/>
    </source>
</evidence>
<feature type="transmembrane region" description="Helical" evidence="6">
    <location>
        <begin position="162"/>
        <end position="180"/>
    </location>
</feature>
<feature type="transmembrane region" description="Helical" evidence="6">
    <location>
        <begin position="276"/>
        <end position="300"/>
    </location>
</feature>
<keyword evidence="8" id="KW-1185">Reference proteome</keyword>
<feature type="transmembrane region" description="Helical" evidence="6">
    <location>
        <begin position="61"/>
        <end position="82"/>
    </location>
</feature>